<evidence type="ECO:0000256" key="2">
    <source>
        <dbReference type="ARBA" id="ARBA00022676"/>
    </source>
</evidence>
<keyword evidence="3" id="KW-0808">Transferase</keyword>
<reference evidence="7" key="1">
    <citation type="submission" date="2018-11" db="EMBL/GenBank/DDBJ databases">
        <authorList>
            <consortium name="Genoscope - CEA"/>
            <person name="William W."/>
        </authorList>
    </citation>
    <scope>NUCLEOTIDE SEQUENCE</scope>
</reference>
<dbReference type="GO" id="GO:0000139">
    <property type="term" value="C:Golgi membrane"/>
    <property type="evidence" value="ECO:0007669"/>
    <property type="project" value="UniProtKB-SubCell"/>
</dbReference>
<comment type="subcellular location">
    <subcellularLocation>
        <location evidence="1">Golgi apparatus membrane</location>
        <topology evidence="1">Single-pass type II membrane protein</topology>
    </subcellularLocation>
</comment>
<keyword evidence="5" id="KW-0812">Transmembrane</keyword>
<dbReference type="PANTHER" id="PTHR20961">
    <property type="entry name" value="GLYCOSYLTRANSFERASE"/>
    <property type="match status" value="1"/>
</dbReference>
<accession>A0A3P5Z1K0</accession>
<evidence type="ECO:0000256" key="5">
    <source>
        <dbReference type="SAM" id="Phobius"/>
    </source>
</evidence>
<dbReference type="GO" id="GO:0016763">
    <property type="term" value="F:pentosyltransferase activity"/>
    <property type="evidence" value="ECO:0007669"/>
    <property type="project" value="UniProtKB-ARBA"/>
</dbReference>
<dbReference type="Pfam" id="PF04577">
    <property type="entry name" value="Glyco_transf_61"/>
    <property type="match status" value="1"/>
</dbReference>
<dbReference type="PANTHER" id="PTHR20961:SF65">
    <property type="entry name" value="XYLAN GLYCOSYLTRANSFERASE MUCI21"/>
    <property type="match status" value="1"/>
</dbReference>
<evidence type="ECO:0000256" key="1">
    <source>
        <dbReference type="ARBA" id="ARBA00004323"/>
    </source>
</evidence>
<evidence type="ECO:0000313" key="7">
    <source>
        <dbReference type="EMBL" id="VDC72959.1"/>
    </source>
</evidence>
<organism evidence="7">
    <name type="scientific">Brassica campestris</name>
    <name type="common">Field mustard</name>
    <dbReference type="NCBI Taxonomy" id="3711"/>
    <lineage>
        <taxon>Eukaryota</taxon>
        <taxon>Viridiplantae</taxon>
        <taxon>Streptophyta</taxon>
        <taxon>Embryophyta</taxon>
        <taxon>Tracheophyta</taxon>
        <taxon>Spermatophyta</taxon>
        <taxon>Magnoliopsida</taxon>
        <taxon>eudicotyledons</taxon>
        <taxon>Gunneridae</taxon>
        <taxon>Pentapetalae</taxon>
        <taxon>rosids</taxon>
        <taxon>malvids</taxon>
        <taxon>Brassicales</taxon>
        <taxon>Brassicaceae</taxon>
        <taxon>Brassiceae</taxon>
        <taxon>Brassica</taxon>
    </lineage>
</organism>
<sequence length="512" mass="59054">MMRQNLKKVEHIKQDESMKMFPYAFGLNNSSGNSAKRPKPKLVYLLLFTLVSSCFVFAPHLFYFPYPSALFLIDSSIKEIEYQVSQKITEPPKPSKNGKYLTLSFLPFLLLSVFFSSGDYAEESISCDRTGYRSDICFMKGDIRTHSRSSSIFLYTSSDDHVSQEIIKPYTRKWETSIMDTIGELKLVKLSGDKHSCQVTHEVPAVLFSTGGYTGNLYHEFNDGLIPLFITSKRYNRKVVFVIAEYHKWWEMKYGDVISQLSDYPLIDFTKDKRTHCFKEAIVGLRIHGELTVDPSQMQDDRTTITEFKNLLDQAYRPRINVLDAAEERRFKGKAAKRRNGKKPKLALFSRTGSRAITNEDQMVKLAQRIGFQVEVLRPDKTTELAKIYRVLNSSTVMVGVHGAAMTHFLFMKPGGVFIQIIPLGTDWAAETYYGEPAKKLRLDYIGYKILPRESSLYEQYDKNDPILRDPRSITQKGWQFTKGIYLTKQQVRLDLRRFKKILSDAYAKSNR</sequence>
<evidence type="ECO:0000256" key="4">
    <source>
        <dbReference type="ARBA" id="ARBA00023180"/>
    </source>
</evidence>
<evidence type="ECO:0000256" key="3">
    <source>
        <dbReference type="ARBA" id="ARBA00022679"/>
    </source>
</evidence>
<evidence type="ECO:0000259" key="6">
    <source>
        <dbReference type="Pfam" id="PF04577"/>
    </source>
</evidence>
<gene>
    <name evidence="7" type="ORF">BRAA05T22673Z</name>
</gene>
<dbReference type="InterPro" id="IPR007657">
    <property type="entry name" value="Glycosyltransferase_61"/>
</dbReference>
<dbReference type="InterPro" id="IPR049625">
    <property type="entry name" value="Glyco_transf_61_cat"/>
</dbReference>
<dbReference type="EMBL" id="LR031570">
    <property type="protein sequence ID" value="VDC72959.1"/>
    <property type="molecule type" value="Genomic_DNA"/>
</dbReference>
<keyword evidence="5" id="KW-1133">Transmembrane helix</keyword>
<dbReference type="AlphaFoldDB" id="A0A3P5Z1K0"/>
<name>A0A3P5Z1K0_BRACM</name>
<feature type="transmembrane region" description="Helical" evidence="5">
    <location>
        <begin position="42"/>
        <end position="62"/>
    </location>
</feature>
<keyword evidence="4" id="KW-0325">Glycoprotein</keyword>
<proteinExistence type="predicted"/>
<protein>
    <recommendedName>
        <fullName evidence="6">Glycosyltransferase 61 catalytic domain-containing protein</fullName>
    </recommendedName>
</protein>
<keyword evidence="5" id="KW-0472">Membrane</keyword>
<feature type="domain" description="Glycosyltransferase 61 catalytic" evidence="6">
    <location>
        <begin position="320"/>
        <end position="418"/>
    </location>
</feature>
<keyword evidence="2" id="KW-0328">Glycosyltransferase</keyword>